<accession>A0A336K8U8</accession>
<organism evidence="13">
    <name type="scientific">Culicoides sonorensis</name>
    <name type="common">Biting midge</name>
    <dbReference type="NCBI Taxonomy" id="179676"/>
    <lineage>
        <taxon>Eukaryota</taxon>
        <taxon>Metazoa</taxon>
        <taxon>Ecdysozoa</taxon>
        <taxon>Arthropoda</taxon>
        <taxon>Hexapoda</taxon>
        <taxon>Insecta</taxon>
        <taxon>Pterygota</taxon>
        <taxon>Neoptera</taxon>
        <taxon>Endopterygota</taxon>
        <taxon>Diptera</taxon>
        <taxon>Nematocera</taxon>
        <taxon>Chironomoidea</taxon>
        <taxon>Ceratopogonidae</taxon>
        <taxon>Ceratopogoninae</taxon>
        <taxon>Culicoides</taxon>
        <taxon>Monoculicoides</taxon>
    </lineage>
</organism>
<keyword evidence="8 12" id="KW-0560">Oxidoreductase</keyword>
<evidence type="ECO:0000256" key="1">
    <source>
        <dbReference type="ARBA" id="ARBA00001971"/>
    </source>
</evidence>
<evidence type="ECO:0000256" key="10">
    <source>
        <dbReference type="ARBA" id="ARBA00023033"/>
    </source>
</evidence>
<comment type="function">
    <text evidence="2">May be involved in the metabolism of insect hormones and in the breakdown of synthetic insecticides.</text>
</comment>
<name>A0A336K8U8_CULSO</name>
<evidence type="ECO:0000256" key="6">
    <source>
        <dbReference type="ARBA" id="ARBA00022617"/>
    </source>
</evidence>
<feature type="binding site" description="axial binding residue" evidence="11">
    <location>
        <position position="430"/>
    </location>
    <ligand>
        <name>heme</name>
        <dbReference type="ChEBI" id="CHEBI:30413"/>
    </ligand>
    <ligandPart>
        <name>Fe</name>
        <dbReference type="ChEBI" id="CHEBI:18248"/>
    </ligandPart>
</feature>
<dbReference type="GO" id="GO:0005506">
    <property type="term" value="F:iron ion binding"/>
    <property type="evidence" value="ECO:0007669"/>
    <property type="project" value="InterPro"/>
</dbReference>
<dbReference type="EMBL" id="UFQS01000131">
    <property type="protein sequence ID" value="SSX00232.1"/>
    <property type="molecule type" value="Genomic_DNA"/>
</dbReference>
<evidence type="ECO:0000313" key="13">
    <source>
        <dbReference type="EMBL" id="SSX00232.1"/>
    </source>
</evidence>
<dbReference type="Gene3D" id="1.10.630.10">
    <property type="entry name" value="Cytochrome P450"/>
    <property type="match status" value="1"/>
</dbReference>
<dbReference type="PROSITE" id="PS00086">
    <property type="entry name" value="CYTOCHROME_P450"/>
    <property type="match status" value="1"/>
</dbReference>
<gene>
    <name evidence="13" type="primary">CSON001979</name>
</gene>
<dbReference type="InterPro" id="IPR001128">
    <property type="entry name" value="Cyt_P450"/>
</dbReference>
<keyword evidence="10 12" id="KW-0503">Monooxygenase</keyword>
<dbReference type="PANTHER" id="PTHR24279">
    <property type="entry name" value="CYTOCHROME P450"/>
    <property type="match status" value="1"/>
</dbReference>
<protein>
    <submittedName>
        <fullName evidence="13">CSON001979 protein</fullName>
    </submittedName>
</protein>
<evidence type="ECO:0000256" key="11">
    <source>
        <dbReference type="PIRSR" id="PIRSR602403-1"/>
    </source>
</evidence>
<evidence type="ECO:0000256" key="9">
    <source>
        <dbReference type="ARBA" id="ARBA00023004"/>
    </source>
</evidence>
<dbReference type="PRINTS" id="PR00465">
    <property type="entry name" value="EP450IV"/>
</dbReference>
<evidence type="ECO:0000313" key="14">
    <source>
        <dbReference type="EMBL" id="SSX20612.1"/>
    </source>
</evidence>
<dbReference type="CDD" id="cd11054">
    <property type="entry name" value="CYP24A1-like"/>
    <property type="match status" value="1"/>
</dbReference>
<keyword evidence="9 11" id="KW-0408">Iron</keyword>
<dbReference type="SUPFAM" id="SSF48264">
    <property type="entry name" value="Cytochrome P450"/>
    <property type="match status" value="1"/>
</dbReference>
<dbReference type="Pfam" id="PF00067">
    <property type="entry name" value="p450"/>
    <property type="match status" value="2"/>
</dbReference>
<sequence>MLKSNLRQFTNKITNQILLRNLSAQVSAEVEWKNVKPFKDIPSPGLSLVLKMLPGGDLRDSSISHLHRYFRKTYGNIAFLKGILGAPNFVFTYDVNDFEKVFRTEGIWPYRPPMQTMDYYRNKLRRDVYKVNGLLDRGGEKWQEMRTVVNPVLMQPKVVDLYVEGIDEVTRDMVKLTKSIRDAKDETPPDFGRYIERWSLESIGTVALDTRLGVLQPSANNKGDRLAKAVDEMFELGFKLEVMPSLIESQKEPKPVEQQGVLEKLLKVDRNIAIVMSMDMLAVGVDTTSSAVKALLFLLAKNPARQEKLRKEILEILPTKDTPLTAEKLKHLPYLRACMKEAHRVFPVVAGTVRATTQDMVIQGYQVPKGTWVAMAGQLFLEDDEFFTKAKEFIPERWLKDDSHKAEGCKHAKEAHPFAYLPFGFGPPMCVGRRFAELEIATFIIRFVREFDIRWNYPDLKVKSTFIETLVGDMKFELKDLKN</sequence>
<evidence type="ECO:0000256" key="2">
    <source>
        <dbReference type="ARBA" id="ARBA00003690"/>
    </source>
</evidence>
<dbReference type="GO" id="GO:0020037">
    <property type="term" value="F:heme binding"/>
    <property type="evidence" value="ECO:0007669"/>
    <property type="project" value="InterPro"/>
</dbReference>
<evidence type="ECO:0000256" key="8">
    <source>
        <dbReference type="ARBA" id="ARBA00023002"/>
    </source>
</evidence>
<reference evidence="13" key="1">
    <citation type="submission" date="2018-04" db="EMBL/GenBank/DDBJ databases">
        <authorList>
            <person name="Go L.Y."/>
            <person name="Mitchell J.A."/>
        </authorList>
    </citation>
    <scope>NUCLEOTIDE SEQUENCE</scope>
    <source>
        <tissue evidence="13">Whole organism</tissue>
    </source>
</reference>
<keyword evidence="6 11" id="KW-0349">Heme</keyword>
<keyword evidence="7 11" id="KW-0479">Metal-binding</keyword>
<dbReference type="GO" id="GO:0004497">
    <property type="term" value="F:monooxygenase activity"/>
    <property type="evidence" value="ECO:0007669"/>
    <property type="project" value="UniProtKB-KW"/>
</dbReference>
<reference evidence="14" key="2">
    <citation type="submission" date="2018-07" db="EMBL/GenBank/DDBJ databases">
        <authorList>
            <person name="Quirk P.G."/>
            <person name="Krulwich T.A."/>
        </authorList>
    </citation>
    <scope>NUCLEOTIDE SEQUENCE</scope>
</reference>
<dbReference type="InterPro" id="IPR017972">
    <property type="entry name" value="Cyt_P450_CS"/>
</dbReference>
<evidence type="ECO:0000256" key="7">
    <source>
        <dbReference type="ARBA" id="ARBA00022723"/>
    </source>
</evidence>
<evidence type="ECO:0000256" key="4">
    <source>
        <dbReference type="ARBA" id="ARBA00004406"/>
    </source>
</evidence>
<dbReference type="InterPro" id="IPR002403">
    <property type="entry name" value="Cyt_P450_E_grp-IV"/>
</dbReference>
<dbReference type="GO" id="GO:0005789">
    <property type="term" value="C:endoplasmic reticulum membrane"/>
    <property type="evidence" value="ECO:0007669"/>
    <property type="project" value="UniProtKB-SubCell"/>
</dbReference>
<dbReference type="OMA" id="NCEFVDR"/>
<comment type="similarity">
    <text evidence="5 12">Belongs to the cytochrome P450 family.</text>
</comment>
<dbReference type="AlphaFoldDB" id="A0A336K8U8"/>
<dbReference type="InterPro" id="IPR036396">
    <property type="entry name" value="Cyt_P450_sf"/>
</dbReference>
<dbReference type="GO" id="GO:0016705">
    <property type="term" value="F:oxidoreductase activity, acting on paired donors, with incorporation or reduction of molecular oxygen"/>
    <property type="evidence" value="ECO:0007669"/>
    <property type="project" value="InterPro"/>
</dbReference>
<dbReference type="VEuPathDB" id="VectorBase:CSON001979"/>
<comment type="cofactor">
    <cofactor evidence="1 11">
        <name>heme</name>
        <dbReference type="ChEBI" id="CHEBI:30413"/>
    </cofactor>
</comment>
<dbReference type="PANTHER" id="PTHR24279:SF120">
    <property type="entry name" value="CYTOCHROME P450"/>
    <property type="match status" value="1"/>
</dbReference>
<evidence type="ECO:0000256" key="5">
    <source>
        <dbReference type="ARBA" id="ARBA00010617"/>
    </source>
</evidence>
<dbReference type="EMBL" id="UFQT01000131">
    <property type="protein sequence ID" value="SSX20612.1"/>
    <property type="molecule type" value="Genomic_DNA"/>
</dbReference>
<dbReference type="PRINTS" id="PR00385">
    <property type="entry name" value="P450"/>
</dbReference>
<comment type="subcellular location">
    <subcellularLocation>
        <location evidence="4">Endoplasmic reticulum membrane</location>
        <topology evidence="4">Peripheral membrane protein</topology>
    </subcellularLocation>
    <subcellularLocation>
        <location evidence="3">Microsome membrane</location>
        <topology evidence="3">Peripheral membrane protein</topology>
    </subcellularLocation>
</comment>
<dbReference type="InterPro" id="IPR050479">
    <property type="entry name" value="CYP11_CYP27_families"/>
</dbReference>
<evidence type="ECO:0000256" key="3">
    <source>
        <dbReference type="ARBA" id="ARBA00004174"/>
    </source>
</evidence>
<proteinExistence type="inferred from homology"/>
<evidence type="ECO:0000256" key="12">
    <source>
        <dbReference type="RuleBase" id="RU000461"/>
    </source>
</evidence>